<evidence type="ECO:0000256" key="6">
    <source>
        <dbReference type="SAM" id="Phobius"/>
    </source>
</evidence>
<evidence type="ECO:0000256" key="2">
    <source>
        <dbReference type="ARBA" id="ARBA00022692"/>
    </source>
</evidence>
<dbReference type="RefSeq" id="XP_002113478.1">
    <property type="nucleotide sequence ID" value="XM_002113442.1"/>
</dbReference>
<evidence type="ECO:0000256" key="1">
    <source>
        <dbReference type="ARBA" id="ARBA00004141"/>
    </source>
</evidence>
<dbReference type="InParanoid" id="B3S065"/>
<dbReference type="GeneID" id="6754691"/>
<keyword evidence="2 6" id="KW-0812">Transmembrane</keyword>
<dbReference type="PANTHER" id="PTHR16521">
    <property type="entry name" value="TYPE-1 ANGIOTENSIN II RECEPTOR-ASSOCIATED PROTEIN"/>
    <property type="match status" value="1"/>
</dbReference>
<comment type="subcellular location">
    <subcellularLocation>
        <location evidence="1">Membrane</location>
        <topology evidence="1">Multi-pass membrane protein</topology>
    </subcellularLocation>
</comment>
<evidence type="ECO:0000256" key="5">
    <source>
        <dbReference type="SAM" id="MobiDB-lite"/>
    </source>
</evidence>
<feature type="transmembrane region" description="Helical" evidence="6">
    <location>
        <begin position="83"/>
        <end position="102"/>
    </location>
</feature>
<evidence type="ECO:0008006" key="9">
    <source>
        <dbReference type="Google" id="ProtNLM"/>
    </source>
</evidence>
<keyword evidence="8" id="KW-1185">Reference proteome</keyword>
<gene>
    <name evidence="7" type="ORF">TRIADDRAFT_64038</name>
</gene>
<dbReference type="FunCoup" id="B3S065">
    <property type="interactions" value="293"/>
</dbReference>
<sequence>MSQNPPLSVSGDYPNQNYQQPPPIGAASGFPQHGDTYSEPNQQTWQQQQTQGLPFRIPVVPLKVLILIDFLLVVWGAEYPWLPASYLFGNFTVIALGIWSIIDEKNPDGPHMMLLTLTITILQDIIMVAVRYPVIAYKIGGTAEFRFSAGMAILNIILKPFYCFVIYGHLTARGGSLLASFQRKNYESIDSPQQQQAFGANPPPQDIAASASPYQDTYRPYSQPQVTPTLPEYPVDTKPPVA</sequence>
<dbReference type="CTD" id="6754691"/>
<proteinExistence type="predicted"/>
<dbReference type="PANTHER" id="PTHR16521:SF3">
    <property type="entry name" value="TYPE-1 ANGIOTENSIN II RECEPTOR-ASSOCIATED PROTEIN"/>
    <property type="match status" value="1"/>
</dbReference>
<dbReference type="InterPro" id="IPR009436">
    <property type="entry name" value="AGTRAP"/>
</dbReference>
<feature type="region of interest" description="Disordered" evidence="5">
    <location>
        <begin position="1"/>
        <end position="45"/>
    </location>
</feature>
<dbReference type="SMART" id="SM00805">
    <property type="entry name" value="AGTRAP"/>
    <property type="match status" value="1"/>
</dbReference>
<name>B3S065_TRIAD</name>
<dbReference type="OrthoDB" id="8191171at2759"/>
<feature type="transmembrane region" description="Helical" evidence="6">
    <location>
        <begin position="147"/>
        <end position="167"/>
    </location>
</feature>
<keyword evidence="3 6" id="KW-1133">Transmembrane helix</keyword>
<dbReference type="EMBL" id="DS985246">
    <property type="protein sequence ID" value="EDV23952.1"/>
    <property type="molecule type" value="Genomic_DNA"/>
</dbReference>
<evidence type="ECO:0000313" key="7">
    <source>
        <dbReference type="EMBL" id="EDV23952.1"/>
    </source>
</evidence>
<dbReference type="eggNOG" id="ENOG502S36M">
    <property type="taxonomic scope" value="Eukaryota"/>
</dbReference>
<evidence type="ECO:0000313" key="8">
    <source>
        <dbReference type="Proteomes" id="UP000009022"/>
    </source>
</evidence>
<dbReference type="STRING" id="10228.B3S065"/>
<feature type="transmembrane region" description="Helical" evidence="6">
    <location>
        <begin position="114"/>
        <end position="135"/>
    </location>
</feature>
<evidence type="ECO:0000256" key="4">
    <source>
        <dbReference type="ARBA" id="ARBA00023136"/>
    </source>
</evidence>
<feature type="transmembrane region" description="Helical" evidence="6">
    <location>
        <begin position="57"/>
        <end position="77"/>
    </location>
</feature>
<feature type="region of interest" description="Disordered" evidence="5">
    <location>
        <begin position="192"/>
        <end position="242"/>
    </location>
</feature>
<dbReference type="PhylomeDB" id="B3S065"/>
<feature type="compositionally biased region" description="Polar residues" evidence="5">
    <location>
        <begin position="212"/>
        <end position="228"/>
    </location>
</feature>
<dbReference type="GO" id="GO:0038166">
    <property type="term" value="P:angiotensin-activated signaling pathway"/>
    <property type="evidence" value="ECO:0007669"/>
    <property type="project" value="InterPro"/>
</dbReference>
<reference evidence="7 8" key="1">
    <citation type="journal article" date="2008" name="Nature">
        <title>The Trichoplax genome and the nature of placozoans.</title>
        <authorList>
            <person name="Srivastava M."/>
            <person name="Begovic E."/>
            <person name="Chapman J."/>
            <person name="Putnam N.H."/>
            <person name="Hellsten U."/>
            <person name="Kawashima T."/>
            <person name="Kuo A."/>
            <person name="Mitros T."/>
            <person name="Salamov A."/>
            <person name="Carpenter M.L."/>
            <person name="Signorovitch A.Y."/>
            <person name="Moreno M.A."/>
            <person name="Kamm K."/>
            <person name="Grimwood J."/>
            <person name="Schmutz J."/>
            <person name="Shapiro H."/>
            <person name="Grigoriev I.V."/>
            <person name="Buss L.W."/>
            <person name="Schierwater B."/>
            <person name="Dellaporta S.L."/>
            <person name="Rokhsar D.S."/>
        </authorList>
    </citation>
    <scope>NUCLEOTIDE SEQUENCE [LARGE SCALE GENOMIC DNA]</scope>
    <source>
        <strain evidence="7 8">Grell-BS-1999</strain>
    </source>
</reference>
<protein>
    <recommendedName>
        <fullName evidence="9">Type-1 angiotensin II receptor-associated protein</fullName>
    </recommendedName>
</protein>
<keyword evidence="4 6" id="KW-0472">Membrane</keyword>
<dbReference type="HOGENOM" id="CLU_1148525_0_0_1"/>
<accession>B3S065</accession>
<dbReference type="Proteomes" id="UP000009022">
    <property type="component" value="Unassembled WGS sequence"/>
</dbReference>
<dbReference type="AlphaFoldDB" id="B3S065"/>
<dbReference type="KEGG" id="tad:TRIADDRAFT_64038"/>
<evidence type="ECO:0000256" key="3">
    <source>
        <dbReference type="ARBA" id="ARBA00022989"/>
    </source>
</evidence>
<organism evidence="7 8">
    <name type="scientific">Trichoplax adhaerens</name>
    <name type="common">Trichoplax reptans</name>
    <dbReference type="NCBI Taxonomy" id="10228"/>
    <lineage>
        <taxon>Eukaryota</taxon>
        <taxon>Metazoa</taxon>
        <taxon>Placozoa</taxon>
        <taxon>Uniplacotomia</taxon>
        <taxon>Trichoplacea</taxon>
        <taxon>Trichoplacidae</taxon>
        <taxon>Trichoplax</taxon>
    </lineage>
</organism>
<dbReference type="GO" id="GO:0005886">
    <property type="term" value="C:plasma membrane"/>
    <property type="evidence" value="ECO:0000318"/>
    <property type="project" value="GO_Central"/>
</dbReference>
<dbReference type="Pfam" id="PF06396">
    <property type="entry name" value="AGTRAP"/>
    <property type="match status" value="1"/>
</dbReference>